<accession>A0A6P1MM56</accession>
<feature type="transmembrane region" description="Helical" evidence="1">
    <location>
        <begin position="142"/>
        <end position="171"/>
    </location>
</feature>
<feature type="transmembrane region" description="Helical" evidence="1">
    <location>
        <begin position="334"/>
        <end position="363"/>
    </location>
</feature>
<sequence>MDYKSIIQEQLANMDLSDLQSIMNDTSLESGGVVPNLSIQDILNKAINGQPIFDSQVIIHNFIDLFLYEIKSSIILGVQLVTICIVIGLLTNLSNSFGNKAASRLGIIVCSCFVIGLCLNNFSQTFDMCSDTLNTMTRTMQILLPILIPLLISIGGITTGSILNPVIVGSITMFNTILQKFILPAIFISSIFILVNSLTERDYVNKLGVFLRGVATFATGLCVTFFAGLTAIQGFVSETADGVLINTARYSVNNFIPIVGGFAADSIDMVLSCVGVIKNGISIFGVILVIFLLAIPLIKLMAIAIIYKVTAIIIEPIGNKQVSGCMNEMGNSVITMAVVLFLAALMFLVFLTIIIGIGGGSLLK</sequence>
<dbReference type="KEGG" id="amic:Ami3637_16375"/>
<protein>
    <submittedName>
        <fullName evidence="2">Stage III sporulation protein AE</fullName>
    </submittedName>
</protein>
<evidence type="ECO:0000313" key="3">
    <source>
        <dbReference type="Proteomes" id="UP000463883"/>
    </source>
</evidence>
<reference evidence="2 3" key="1">
    <citation type="submission" date="2020-01" db="EMBL/GenBank/DDBJ databases">
        <title>Genomic analysis of Aminipila sp. CBA3637.</title>
        <authorList>
            <person name="Kim Y.B."/>
            <person name="Roh S.W."/>
        </authorList>
    </citation>
    <scope>NUCLEOTIDE SEQUENCE [LARGE SCALE GENOMIC DNA]</scope>
    <source>
        <strain evidence="2 3">CBA3637</strain>
    </source>
</reference>
<feature type="transmembrane region" description="Helical" evidence="1">
    <location>
        <begin position="284"/>
        <end position="314"/>
    </location>
</feature>
<organism evidence="2 3">
    <name type="scientific">Aminipila terrae</name>
    <dbReference type="NCBI Taxonomy" id="2697030"/>
    <lineage>
        <taxon>Bacteria</taxon>
        <taxon>Bacillati</taxon>
        <taxon>Bacillota</taxon>
        <taxon>Clostridia</taxon>
        <taxon>Peptostreptococcales</taxon>
        <taxon>Anaerovoracaceae</taxon>
        <taxon>Aminipila</taxon>
    </lineage>
</organism>
<dbReference type="Proteomes" id="UP000463883">
    <property type="component" value="Chromosome"/>
</dbReference>
<feature type="transmembrane region" description="Helical" evidence="1">
    <location>
        <begin position="177"/>
        <end position="198"/>
    </location>
</feature>
<keyword evidence="1" id="KW-0812">Transmembrane</keyword>
<evidence type="ECO:0000313" key="2">
    <source>
        <dbReference type="EMBL" id="QHI73744.1"/>
    </source>
</evidence>
<feature type="transmembrane region" description="Helical" evidence="1">
    <location>
        <begin position="255"/>
        <end position="277"/>
    </location>
</feature>
<feature type="transmembrane region" description="Helical" evidence="1">
    <location>
        <begin position="74"/>
        <end position="93"/>
    </location>
</feature>
<keyword evidence="1" id="KW-1133">Transmembrane helix</keyword>
<dbReference type="RefSeq" id="WP_162363509.1">
    <property type="nucleotide sequence ID" value="NZ_CP047591.1"/>
</dbReference>
<gene>
    <name evidence="2" type="primary">spoIIIAE</name>
    <name evidence="2" type="ORF">Ami3637_16375</name>
</gene>
<feature type="transmembrane region" description="Helical" evidence="1">
    <location>
        <begin position="210"/>
        <end position="235"/>
    </location>
</feature>
<proteinExistence type="predicted"/>
<keyword evidence="3" id="KW-1185">Reference proteome</keyword>
<name>A0A6P1MM56_9FIRM</name>
<dbReference type="EMBL" id="CP047591">
    <property type="protein sequence ID" value="QHI73744.1"/>
    <property type="molecule type" value="Genomic_DNA"/>
</dbReference>
<dbReference type="AlphaFoldDB" id="A0A6P1MM56"/>
<feature type="transmembrane region" description="Helical" evidence="1">
    <location>
        <begin position="105"/>
        <end position="122"/>
    </location>
</feature>
<dbReference type="NCBIfam" id="TIGR02829">
    <property type="entry name" value="spore_III_AE"/>
    <property type="match status" value="1"/>
</dbReference>
<evidence type="ECO:0000256" key="1">
    <source>
        <dbReference type="SAM" id="Phobius"/>
    </source>
</evidence>
<dbReference type="InterPro" id="IPR014194">
    <property type="entry name" value="Spore_III_AE"/>
</dbReference>
<keyword evidence="1" id="KW-0472">Membrane</keyword>
<dbReference type="Pfam" id="PF09546">
    <property type="entry name" value="Spore_III_AE"/>
    <property type="match status" value="1"/>
</dbReference>